<dbReference type="PANTHER" id="PTHR22722:SF15">
    <property type="entry name" value="LOW-DENSITY LIPOPROTEIN RECEPTOR-RELATED"/>
    <property type="match status" value="1"/>
</dbReference>
<evidence type="ECO:0000256" key="5">
    <source>
        <dbReference type="ARBA" id="ARBA00023136"/>
    </source>
</evidence>
<keyword evidence="7" id="KW-0675">Receptor</keyword>
<comment type="caution">
    <text evidence="9">Lacks conserved residue(s) required for the propagation of feature annotation.</text>
</comment>
<accession>A0AAV6HM30</accession>
<feature type="transmembrane region" description="Helical" evidence="10">
    <location>
        <begin position="47"/>
        <end position="67"/>
    </location>
</feature>
<dbReference type="PROSITE" id="PS50068">
    <property type="entry name" value="LDLRA_2"/>
    <property type="match status" value="1"/>
</dbReference>
<sequence>MKSSRTYPQRREAHRSVRPTEALEEDCCGECCSCSCCSRRAVCVSTLVLTGLALTATGVAVALFFGIPKQPPVSRECRTHQNGSGFLCDDRVTCLPPSLLCDGVHNCPSGADESRHMCSDLPNNLPSNLVFRCGNSHFWIFVDKKCNQINDCGDCSDEMGIYADCPPCGSQWWTCTPVEFQYCLCVPRSLCKDGRQNCYDWSDEYLCSGD</sequence>
<dbReference type="EMBL" id="JADWDJ010000001">
    <property type="protein sequence ID" value="KAG5286462.1"/>
    <property type="molecule type" value="Genomic_DNA"/>
</dbReference>
<dbReference type="Gene3D" id="4.10.400.10">
    <property type="entry name" value="Low-density Lipoprotein Receptor"/>
    <property type="match status" value="1"/>
</dbReference>
<dbReference type="InterPro" id="IPR051221">
    <property type="entry name" value="LDLR-related"/>
</dbReference>
<comment type="caution">
    <text evidence="12">The sequence shown here is derived from an EMBL/GenBank/DDBJ whole genome shotgun (WGS) entry which is preliminary data.</text>
</comment>
<dbReference type="InterPro" id="IPR036055">
    <property type="entry name" value="LDL_receptor-like_sf"/>
</dbReference>
<evidence type="ECO:0000256" key="7">
    <source>
        <dbReference type="ARBA" id="ARBA00023170"/>
    </source>
</evidence>
<evidence type="ECO:0000256" key="8">
    <source>
        <dbReference type="ARBA" id="ARBA00023180"/>
    </source>
</evidence>
<keyword evidence="5 10" id="KW-0472">Membrane</keyword>
<dbReference type="AlphaFoldDB" id="A0AAV6HM30"/>
<keyword evidence="8" id="KW-0325">Glycoprotein</keyword>
<dbReference type="Proteomes" id="UP000823561">
    <property type="component" value="Chromosome 1"/>
</dbReference>
<keyword evidence="4 10" id="KW-1133">Transmembrane helix</keyword>
<evidence type="ECO:0000256" key="1">
    <source>
        <dbReference type="ARBA" id="ARBA00004167"/>
    </source>
</evidence>
<dbReference type="GO" id="GO:0043235">
    <property type="term" value="C:receptor complex"/>
    <property type="evidence" value="ECO:0007669"/>
    <property type="project" value="TreeGrafter"/>
</dbReference>
<proteinExistence type="predicted"/>
<keyword evidence="13" id="KW-1185">Reference proteome</keyword>
<protein>
    <recommendedName>
        <fullName evidence="11">LDLRAD1-like C-terminal domain-containing protein</fullName>
    </recommendedName>
</protein>
<feature type="domain" description="LDLRAD1-like C-terminal" evidence="11">
    <location>
        <begin position="166"/>
        <end position="205"/>
    </location>
</feature>
<gene>
    <name evidence="12" type="ORF">AALO_G00015110</name>
</gene>
<dbReference type="GO" id="GO:0016324">
    <property type="term" value="C:apical plasma membrane"/>
    <property type="evidence" value="ECO:0007669"/>
    <property type="project" value="TreeGrafter"/>
</dbReference>
<dbReference type="GO" id="GO:0042562">
    <property type="term" value="F:hormone binding"/>
    <property type="evidence" value="ECO:0007669"/>
    <property type="project" value="TreeGrafter"/>
</dbReference>
<dbReference type="PROSITE" id="PS01209">
    <property type="entry name" value="LDLRA_1"/>
    <property type="match status" value="1"/>
</dbReference>
<dbReference type="PANTHER" id="PTHR22722">
    <property type="entry name" value="LOW-DENSITY LIPOPROTEIN RECEPTOR-RELATED PROTEIN 2-RELATED"/>
    <property type="match status" value="1"/>
</dbReference>
<evidence type="ECO:0000313" key="13">
    <source>
        <dbReference type="Proteomes" id="UP000823561"/>
    </source>
</evidence>
<dbReference type="Pfam" id="PF25241">
    <property type="entry name" value="LDLRAD1_C"/>
    <property type="match status" value="1"/>
</dbReference>
<keyword evidence="6" id="KW-1015">Disulfide bond</keyword>
<dbReference type="GO" id="GO:0006898">
    <property type="term" value="P:receptor-mediated endocytosis"/>
    <property type="evidence" value="ECO:0007669"/>
    <property type="project" value="TreeGrafter"/>
</dbReference>
<dbReference type="InterPro" id="IPR023415">
    <property type="entry name" value="LDLR_class-A_CS"/>
</dbReference>
<comment type="subcellular location">
    <subcellularLocation>
        <location evidence="1">Membrane</location>
        <topology evidence="1">Single-pass membrane protein</topology>
    </subcellularLocation>
</comment>
<keyword evidence="3" id="KW-0677">Repeat</keyword>
<dbReference type="SUPFAM" id="SSF57424">
    <property type="entry name" value="LDL receptor-like module"/>
    <property type="match status" value="2"/>
</dbReference>
<evidence type="ECO:0000256" key="9">
    <source>
        <dbReference type="PROSITE-ProRule" id="PRU00124"/>
    </source>
</evidence>
<organism evidence="12 13">
    <name type="scientific">Alosa alosa</name>
    <name type="common">allis shad</name>
    <dbReference type="NCBI Taxonomy" id="278164"/>
    <lineage>
        <taxon>Eukaryota</taxon>
        <taxon>Metazoa</taxon>
        <taxon>Chordata</taxon>
        <taxon>Craniata</taxon>
        <taxon>Vertebrata</taxon>
        <taxon>Euteleostomi</taxon>
        <taxon>Actinopterygii</taxon>
        <taxon>Neopterygii</taxon>
        <taxon>Teleostei</taxon>
        <taxon>Clupei</taxon>
        <taxon>Clupeiformes</taxon>
        <taxon>Clupeoidei</taxon>
        <taxon>Clupeidae</taxon>
        <taxon>Alosa</taxon>
    </lineage>
</organism>
<evidence type="ECO:0000256" key="2">
    <source>
        <dbReference type="ARBA" id="ARBA00022692"/>
    </source>
</evidence>
<evidence type="ECO:0000313" key="12">
    <source>
        <dbReference type="EMBL" id="KAG5286462.1"/>
    </source>
</evidence>
<reference evidence="12 13" key="1">
    <citation type="submission" date="2020-10" db="EMBL/GenBank/DDBJ databases">
        <title>Chromosome-scale genome assembly of the Allis shad, Alosa alosa.</title>
        <authorList>
            <person name="Margot Z."/>
            <person name="Christophe K."/>
            <person name="Cabau C."/>
            <person name="Louis A."/>
            <person name="Berthelot C."/>
            <person name="Parey E."/>
            <person name="Roest Crollius H."/>
            <person name="Montfort J."/>
            <person name="Robinson-Rechavi M."/>
            <person name="Bucao C."/>
            <person name="Bouchez O."/>
            <person name="Gislard M."/>
            <person name="Lluch J."/>
            <person name="Milhes M."/>
            <person name="Lampietro C."/>
            <person name="Lopez Roques C."/>
            <person name="Donnadieu C."/>
            <person name="Braasch I."/>
            <person name="Desvignes T."/>
            <person name="Postlethwait J."/>
            <person name="Bobe J."/>
            <person name="Guiguen Y."/>
        </authorList>
    </citation>
    <scope>NUCLEOTIDE SEQUENCE [LARGE SCALE GENOMIC DNA]</scope>
    <source>
        <strain evidence="12">M-15738</strain>
        <tissue evidence="12">Blood</tissue>
    </source>
</reference>
<evidence type="ECO:0000256" key="4">
    <source>
        <dbReference type="ARBA" id="ARBA00022989"/>
    </source>
</evidence>
<evidence type="ECO:0000256" key="6">
    <source>
        <dbReference type="ARBA" id="ARBA00023157"/>
    </source>
</evidence>
<keyword evidence="2 10" id="KW-0812">Transmembrane</keyword>
<dbReference type="PRINTS" id="PR00261">
    <property type="entry name" value="LDLRECEPTOR"/>
</dbReference>
<dbReference type="SMART" id="SM00192">
    <property type="entry name" value="LDLa"/>
    <property type="match status" value="3"/>
</dbReference>
<dbReference type="InterPro" id="IPR057430">
    <property type="entry name" value="LDLRAD1_C"/>
</dbReference>
<dbReference type="InterPro" id="IPR002172">
    <property type="entry name" value="LDrepeatLR_classA_rpt"/>
</dbReference>
<evidence type="ECO:0000256" key="10">
    <source>
        <dbReference type="SAM" id="Phobius"/>
    </source>
</evidence>
<evidence type="ECO:0000256" key="3">
    <source>
        <dbReference type="ARBA" id="ARBA00022737"/>
    </source>
</evidence>
<name>A0AAV6HM30_9TELE</name>
<evidence type="ECO:0000259" key="11">
    <source>
        <dbReference type="Pfam" id="PF25241"/>
    </source>
</evidence>